<dbReference type="Proteomes" id="UP000327013">
    <property type="component" value="Unassembled WGS sequence"/>
</dbReference>
<name>A0A5N6KNF5_9ROSI</name>
<dbReference type="EMBL" id="VIBQ01000009">
    <property type="protein sequence ID" value="KAB8336818.1"/>
    <property type="molecule type" value="Genomic_DNA"/>
</dbReference>
<proteinExistence type="predicted"/>
<sequence>MDEALHPVAHPPRWMREAGAGVPLHSHPPRPLVEMISSRASRCADEACPHPHCAAQGTAAAI</sequence>
<dbReference type="AlphaFoldDB" id="A0A5N6KNF5"/>
<organism evidence="2 3">
    <name type="scientific">Carpinus fangiana</name>
    <dbReference type="NCBI Taxonomy" id="176857"/>
    <lineage>
        <taxon>Eukaryota</taxon>
        <taxon>Viridiplantae</taxon>
        <taxon>Streptophyta</taxon>
        <taxon>Embryophyta</taxon>
        <taxon>Tracheophyta</taxon>
        <taxon>Spermatophyta</taxon>
        <taxon>Magnoliopsida</taxon>
        <taxon>eudicotyledons</taxon>
        <taxon>Gunneridae</taxon>
        <taxon>Pentapetalae</taxon>
        <taxon>rosids</taxon>
        <taxon>fabids</taxon>
        <taxon>Fagales</taxon>
        <taxon>Betulaceae</taxon>
        <taxon>Carpinus</taxon>
    </lineage>
</organism>
<keyword evidence="3" id="KW-1185">Reference proteome</keyword>
<evidence type="ECO:0000256" key="1">
    <source>
        <dbReference type="SAM" id="MobiDB-lite"/>
    </source>
</evidence>
<protein>
    <submittedName>
        <fullName evidence="2">Uncharacterized protein</fullName>
    </submittedName>
</protein>
<gene>
    <name evidence="2" type="ORF">FH972_021127</name>
</gene>
<comment type="caution">
    <text evidence="2">The sequence shown here is derived from an EMBL/GenBank/DDBJ whole genome shotgun (WGS) entry which is preliminary data.</text>
</comment>
<evidence type="ECO:0000313" key="3">
    <source>
        <dbReference type="Proteomes" id="UP000327013"/>
    </source>
</evidence>
<reference evidence="2 3" key="1">
    <citation type="submission" date="2019-06" db="EMBL/GenBank/DDBJ databases">
        <title>A chromosomal-level reference genome of Carpinus fangiana (Coryloideae, Betulaceae).</title>
        <authorList>
            <person name="Yang X."/>
            <person name="Wang Z."/>
            <person name="Zhang L."/>
            <person name="Hao G."/>
            <person name="Liu J."/>
            <person name="Yang Y."/>
        </authorList>
    </citation>
    <scope>NUCLEOTIDE SEQUENCE [LARGE SCALE GENOMIC DNA]</scope>
    <source>
        <strain evidence="2">Cfa_2016G</strain>
        <tissue evidence="2">Leaf</tissue>
    </source>
</reference>
<evidence type="ECO:0000313" key="2">
    <source>
        <dbReference type="EMBL" id="KAB8336818.1"/>
    </source>
</evidence>
<accession>A0A5N6KNF5</accession>
<feature type="region of interest" description="Disordered" evidence="1">
    <location>
        <begin position="1"/>
        <end position="29"/>
    </location>
</feature>